<gene>
    <name evidence="2" type="ORF">KASA_0Q00418G</name>
</gene>
<dbReference type="EMBL" id="FXLY01000002">
    <property type="protein sequence ID" value="SMN17705.1"/>
    <property type="molecule type" value="Genomic_DNA"/>
</dbReference>
<evidence type="ECO:0000313" key="2">
    <source>
        <dbReference type="EMBL" id="SMN17705.1"/>
    </source>
</evidence>
<dbReference type="STRING" id="1789683.A0A1X7QW89"/>
<dbReference type="GO" id="GO:0032509">
    <property type="term" value="P:endosome transport via multivesicular body sorting pathway"/>
    <property type="evidence" value="ECO:0007669"/>
    <property type="project" value="InterPro"/>
</dbReference>
<dbReference type="InterPro" id="IPR019014">
    <property type="entry name" value="Mvb12"/>
</dbReference>
<dbReference type="AlphaFoldDB" id="A0A1X7QW89"/>
<evidence type="ECO:0000259" key="1">
    <source>
        <dbReference type="Pfam" id="PF09452"/>
    </source>
</evidence>
<name>A0A1X7QW89_9SACH</name>
<feature type="domain" description="Multivesicular body sorting factor 12" evidence="1">
    <location>
        <begin position="7"/>
        <end position="94"/>
    </location>
</feature>
<sequence length="94" mass="10963">MTYSELLRRVPLSNKIGVTYPDQMPALAVIPELRVPPIPPVEEMFQAWFDELDQALEGVKQRLDRSKLWDQWYSETYLSKKPMGIQSTLLPSKR</sequence>
<proteinExistence type="predicted"/>
<dbReference type="Gene3D" id="6.10.250.1830">
    <property type="match status" value="1"/>
</dbReference>
<dbReference type="OrthoDB" id="4065295at2759"/>
<dbReference type="Pfam" id="PF09452">
    <property type="entry name" value="Mvb12"/>
    <property type="match status" value="1"/>
</dbReference>
<accession>A0A1X7QW89</accession>
<evidence type="ECO:0000313" key="3">
    <source>
        <dbReference type="Proteomes" id="UP000196158"/>
    </source>
</evidence>
<reference evidence="2 3" key="1">
    <citation type="submission" date="2017-04" db="EMBL/GenBank/DDBJ databases">
        <authorList>
            <person name="Afonso C.L."/>
            <person name="Miller P.J."/>
            <person name="Scott M.A."/>
            <person name="Spackman E."/>
            <person name="Goraichik I."/>
            <person name="Dimitrov K.M."/>
            <person name="Suarez D.L."/>
            <person name="Swayne D.E."/>
        </authorList>
    </citation>
    <scope>NUCLEOTIDE SEQUENCE [LARGE SCALE GENOMIC DNA]</scope>
</reference>
<protein>
    <submittedName>
        <fullName evidence="2">Similar to Saccharomyces cerevisiae YGR206W MVB12 ESCRT-I subunit required to stabilize oligomers of the ESCRT-I core complex</fullName>
    </submittedName>
</protein>
<organism evidence="2 3">
    <name type="scientific">Maudiozyma saulgeensis</name>
    <dbReference type="NCBI Taxonomy" id="1789683"/>
    <lineage>
        <taxon>Eukaryota</taxon>
        <taxon>Fungi</taxon>
        <taxon>Dikarya</taxon>
        <taxon>Ascomycota</taxon>
        <taxon>Saccharomycotina</taxon>
        <taxon>Saccharomycetes</taxon>
        <taxon>Saccharomycetales</taxon>
        <taxon>Saccharomycetaceae</taxon>
        <taxon>Maudiozyma</taxon>
    </lineage>
</organism>
<dbReference type="GO" id="GO:0043130">
    <property type="term" value="F:ubiquitin binding"/>
    <property type="evidence" value="ECO:0007669"/>
    <property type="project" value="InterPro"/>
</dbReference>
<dbReference type="GO" id="GO:0000813">
    <property type="term" value="C:ESCRT I complex"/>
    <property type="evidence" value="ECO:0007669"/>
    <property type="project" value="InterPro"/>
</dbReference>
<dbReference type="Proteomes" id="UP000196158">
    <property type="component" value="Unassembled WGS sequence"/>
</dbReference>
<keyword evidence="3" id="KW-1185">Reference proteome</keyword>